<comment type="caution">
    <text evidence="2">The sequence shown here is derived from an EMBL/GenBank/DDBJ whole genome shotgun (WGS) entry which is preliminary data.</text>
</comment>
<dbReference type="RefSeq" id="WP_345517350.1">
    <property type="nucleotide sequence ID" value="NZ_BAAAXD010000045.1"/>
</dbReference>
<sequence length="231" mass="22868">MADADLDAEGAAGVANAEGAAGVADADLDAEELARFAADGSVDADAEGDKEAGVRPDSSGALVRPSCSAVSRLGSSGMNSPLVKPATATTIAARIRACLRRPFGRRRRLLGELLREGGRDGDSGLSDPCDALGVRRVRGSLGATGSCGFWSGWVSASPGPVVGGADGSKSEWGTSSVRPATRLIPDGTVAEGGVVGADGVPCCPKAVGLWPGGGLEGSRCVPGGSGSLTYT</sequence>
<evidence type="ECO:0000313" key="3">
    <source>
        <dbReference type="Proteomes" id="UP001589710"/>
    </source>
</evidence>
<feature type="region of interest" description="Disordered" evidence="1">
    <location>
        <begin position="39"/>
        <end position="63"/>
    </location>
</feature>
<reference evidence="2 3" key="1">
    <citation type="submission" date="2024-09" db="EMBL/GenBank/DDBJ databases">
        <authorList>
            <person name="Sun Q."/>
            <person name="Mori K."/>
        </authorList>
    </citation>
    <scope>NUCLEOTIDE SEQUENCE [LARGE SCALE GENOMIC DNA]</scope>
    <source>
        <strain evidence="2 3">JCM 3331</strain>
    </source>
</reference>
<dbReference type="EMBL" id="JBHMCG010000222">
    <property type="protein sequence ID" value="MFB9579456.1"/>
    <property type="molecule type" value="Genomic_DNA"/>
</dbReference>
<organism evidence="2 3">
    <name type="scientific">Streptomyces yanii</name>
    <dbReference type="NCBI Taxonomy" id="78510"/>
    <lineage>
        <taxon>Bacteria</taxon>
        <taxon>Bacillati</taxon>
        <taxon>Actinomycetota</taxon>
        <taxon>Actinomycetes</taxon>
        <taxon>Kitasatosporales</taxon>
        <taxon>Streptomycetaceae</taxon>
        <taxon>Streptomyces</taxon>
    </lineage>
</organism>
<protein>
    <submittedName>
        <fullName evidence="2">Uncharacterized protein</fullName>
    </submittedName>
</protein>
<name>A0ABV5RQ55_9ACTN</name>
<gene>
    <name evidence="2" type="ORF">ACFFTL_46230</name>
</gene>
<dbReference type="Proteomes" id="UP001589710">
    <property type="component" value="Unassembled WGS sequence"/>
</dbReference>
<proteinExistence type="predicted"/>
<evidence type="ECO:0000256" key="1">
    <source>
        <dbReference type="SAM" id="MobiDB-lite"/>
    </source>
</evidence>
<keyword evidence="3" id="KW-1185">Reference proteome</keyword>
<evidence type="ECO:0000313" key="2">
    <source>
        <dbReference type="EMBL" id="MFB9579456.1"/>
    </source>
</evidence>
<accession>A0ABV5RQ55</accession>